<dbReference type="Pfam" id="PF20289">
    <property type="entry name" value="MComp1"/>
    <property type="match status" value="1"/>
</dbReference>
<dbReference type="InterPro" id="IPR046905">
    <property type="entry name" value="ABC-3C_MC1"/>
</dbReference>
<reference evidence="1 2" key="1">
    <citation type="submission" date="2019-06" db="EMBL/GenBank/DDBJ databases">
        <title>An operon consisting of a P-type ATPase gene and a transcriptional regular gene given the different cadmium resistance in Bacillus vietamensis 151-6 and Bacillus marisflavi 151-25.</title>
        <authorList>
            <person name="Yu X."/>
        </authorList>
    </citation>
    <scope>NUCLEOTIDE SEQUENCE [LARGE SCALE GENOMIC DNA]</scope>
    <source>
        <strain evidence="1 2">151-6</strain>
    </source>
</reference>
<accession>A0A6I6UJY6</accession>
<organism evidence="1 2">
    <name type="scientific">Rossellomorea vietnamensis</name>
    <dbReference type="NCBI Taxonomy" id="218284"/>
    <lineage>
        <taxon>Bacteria</taxon>
        <taxon>Bacillati</taxon>
        <taxon>Bacillota</taxon>
        <taxon>Bacilli</taxon>
        <taxon>Bacillales</taxon>
        <taxon>Bacillaceae</taxon>
        <taxon>Rossellomorea</taxon>
    </lineage>
</organism>
<dbReference type="EMBL" id="CP047394">
    <property type="protein sequence ID" value="QHE59819.1"/>
    <property type="molecule type" value="Genomic_DNA"/>
</dbReference>
<proteinExistence type="predicted"/>
<name>A0A6I6UJY6_9BACI</name>
<dbReference type="KEGG" id="bvq:FHE72_01245"/>
<evidence type="ECO:0000313" key="2">
    <source>
        <dbReference type="Proteomes" id="UP000465062"/>
    </source>
</evidence>
<gene>
    <name evidence="1" type="ORF">FHE72_01245</name>
</gene>
<protein>
    <submittedName>
        <fullName evidence="1">Uncharacterized protein</fullName>
    </submittedName>
</protein>
<dbReference type="AlphaFoldDB" id="A0A6I6UJY6"/>
<dbReference type="RefSeq" id="WP_159360978.1">
    <property type="nucleotide sequence ID" value="NZ_CP047394.1"/>
</dbReference>
<dbReference type="Proteomes" id="UP000465062">
    <property type="component" value="Chromosome"/>
</dbReference>
<evidence type="ECO:0000313" key="1">
    <source>
        <dbReference type="EMBL" id="QHE59819.1"/>
    </source>
</evidence>
<sequence length="179" mass="21307">MNSSKLLEFLDGQNFIVKNTEMFQSNYQEFVYCYNHENKISLIFKEYQLFSQASILEDVMQVRKLLRENEINIWNSYYIILAPKISDGKRIYSIERNPKGLRKYVITNEKDLFRIPFIRLEQSGEFVLNFESNNNEILSSDDQGVTEYLEWIMESQGDLVEIKKSIIKDKISKTFIRND</sequence>